<dbReference type="GO" id="GO:0046872">
    <property type="term" value="F:metal ion binding"/>
    <property type="evidence" value="ECO:0007669"/>
    <property type="project" value="UniProtKB-UniRule"/>
</dbReference>
<dbReference type="InterPro" id="IPR000994">
    <property type="entry name" value="Pept_M24"/>
</dbReference>
<keyword evidence="5 6" id="KW-0378">Hydrolase</keyword>
<dbReference type="NCBIfam" id="TIGR00500">
    <property type="entry name" value="met_pdase_I"/>
    <property type="match status" value="1"/>
</dbReference>
<gene>
    <name evidence="6" type="primary">map</name>
    <name evidence="9" type="ORF">A2Z33_07015</name>
</gene>
<evidence type="ECO:0000313" key="9">
    <source>
        <dbReference type="EMBL" id="OGG05011.1"/>
    </source>
</evidence>
<feature type="binding site" evidence="6">
    <location>
        <position position="181"/>
    </location>
    <ligand>
        <name>substrate</name>
    </ligand>
</feature>
<evidence type="ECO:0000256" key="1">
    <source>
        <dbReference type="ARBA" id="ARBA00002521"/>
    </source>
</evidence>
<evidence type="ECO:0000259" key="8">
    <source>
        <dbReference type="Pfam" id="PF00557"/>
    </source>
</evidence>
<proteinExistence type="inferred from homology"/>
<dbReference type="PANTHER" id="PTHR43330">
    <property type="entry name" value="METHIONINE AMINOPEPTIDASE"/>
    <property type="match status" value="1"/>
</dbReference>
<keyword evidence="2 6" id="KW-0031">Aminopeptidase</keyword>
<evidence type="ECO:0000256" key="7">
    <source>
        <dbReference type="RuleBase" id="RU003653"/>
    </source>
</evidence>
<feature type="binding site" evidence="6">
    <location>
        <position position="105"/>
    </location>
    <ligand>
        <name>a divalent metal cation</name>
        <dbReference type="ChEBI" id="CHEBI:60240"/>
        <label>1</label>
    </ligand>
</feature>
<keyword evidence="3 6" id="KW-0645">Protease</keyword>
<dbReference type="InterPro" id="IPR036005">
    <property type="entry name" value="Creatinase/aminopeptidase-like"/>
</dbReference>
<feature type="binding site" evidence="6">
    <location>
        <position position="105"/>
    </location>
    <ligand>
        <name>a divalent metal cation</name>
        <dbReference type="ChEBI" id="CHEBI:60240"/>
        <label>2</label>
        <note>catalytic</note>
    </ligand>
</feature>
<name>A0A1F5YXV9_9BACT</name>
<comment type="catalytic activity">
    <reaction evidence="6 7">
        <text>Release of N-terminal amino acids, preferentially methionine, from peptides and arylamides.</text>
        <dbReference type="EC" id="3.4.11.18"/>
    </reaction>
</comment>
<dbReference type="STRING" id="1798374.A2Z33_07015"/>
<feature type="binding site" evidence="6">
    <location>
        <position position="77"/>
    </location>
    <ligand>
        <name>substrate</name>
    </ligand>
</feature>
<evidence type="ECO:0000256" key="4">
    <source>
        <dbReference type="ARBA" id="ARBA00022723"/>
    </source>
</evidence>
<dbReference type="GO" id="GO:0005829">
    <property type="term" value="C:cytosol"/>
    <property type="evidence" value="ECO:0007669"/>
    <property type="project" value="TreeGrafter"/>
</dbReference>
<feature type="binding site" evidence="6">
    <location>
        <position position="241"/>
    </location>
    <ligand>
        <name>a divalent metal cation</name>
        <dbReference type="ChEBI" id="CHEBI:60240"/>
        <label>1</label>
    </ligand>
</feature>
<feature type="binding site" evidence="6">
    <location>
        <position position="209"/>
    </location>
    <ligand>
        <name>a divalent metal cation</name>
        <dbReference type="ChEBI" id="CHEBI:60240"/>
        <label>2</label>
        <note>catalytic</note>
    </ligand>
</feature>
<organism evidence="9 10">
    <name type="scientific">Candidatus Gottesmanbacteria bacterium RBG_16_52_11</name>
    <dbReference type="NCBI Taxonomy" id="1798374"/>
    <lineage>
        <taxon>Bacteria</taxon>
        <taxon>Candidatus Gottesmaniibacteriota</taxon>
    </lineage>
</organism>
<sequence length="257" mass="27428">MIDLKSDADVAVMSEGGKKLGLIRQKLVRMANAGTNLLDIEKQATELIRSEGGKPSFTTVEDYRWATCLCVNSEVVHGIPRNYTLKAGDVLTIDIGMIYGGFHTDTAWSLPVSGIKKNGDIPAATLSFLNTGEKILDAAIRAAKAGNRIGDISRTIQNGVESAGYSVVASLVGHGVGRKLHEEPQIPGIVREKREKTAEITPGMTLAIEVIYALGRGNVVYANDDGWTIATRDKSLSAVFEHTVAVTPAGPVILTQS</sequence>
<feature type="binding site" evidence="6">
    <location>
        <position position="174"/>
    </location>
    <ligand>
        <name>a divalent metal cation</name>
        <dbReference type="ChEBI" id="CHEBI:60240"/>
        <label>2</label>
        <note>catalytic</note>
    </ligand>
</feature>
<comment type="function">
    <text evidence="1 6">Removes the N-terminal methionine from nascent proteins. The N-terminal methionine is often cleaved when the second residue in the primary sequence is small and uncharged (Met-Ala-, Cys, Gly, Pro, Ser, Thr, or Val). Requires deformylation of the N(alpha)-formylated initiator methionine before it can be hydrolyzed.</text>
</comment>
<dbReference type="AlphaFoldDB" id="A0A1F5YXV9"/>
<feature type="domain" description="Peptidase M24" evidence="8">
    <location>
        <begin position="14"/>
        <end position="247"/>
    </location>
</feature>
<reference evidence="9 10" key="1">
    <citation type="journal article" date="2016" name="Nat. Commun.">
        <title>Thousands of microbial genomes shed light on interconnected biogeochemical processes in an aquifer system.</title>
        <authorList>
            <person name="Anantharaman K."/>
            <person name="Brown C.T."/>
            <person name="Hug L.A."/>
            <person name="Sharon I."/>
            <person name="Castelle C.J."/>
            <person name="Probst A.J."/>
            <person name="Thomas B.C."/>
            <person name="Singh A."/>
            <person name="Wilkins M.J."/>
            <person name="Karaoz U."/>
            <person name="Brodie E.L."/>
            <person name="Williams K.H."/>
            <person name="Hubbard S.S."/>
            <person name="Banfield J.F."/>
        </authorList>
    </citation>
    <scope>NUCLEOTIDE SEQUENCE [LARGE SCALE GENOMIC DNA]</scope>
</reference>
<dbReference type="GO" id="GO:0004239">
    <property type="term" value="F:initiator methionyl aminopeptidase activity"/>
    <property type="evidence" value="ECO:0007669"/>
    <property type="project" value="UniProtKB-UniRule"/>
</dbReference>
<comment type="caution">
    <text evidence="9">The sequence shown here is derived from an EMBL/GenBank/DDBJ whole genome shotgun (WGS) entry which is preliminary data.</text>
</comment>
<dbReference type="SUPFAM" id="SSF55920">
    <property type="entry name" value="Creatinase/aminopeptidase"/>
    <property type="match status" value="1"/>
</dbReference>
<evidence type="ECO:0000256" key="3">
    <source>
        <dbReference type="ARBA" id="ARBA00022670"/>
    </source>
</evidence>
<dbReference type="InterPro" id="IPR001714">
    <property type="entry name" value="Pept_M24_MAP"/>
</dbReference>
<evidence type="ECO:0000256" key="6">
    <source>
        <dbReference type="HAMAP-Rule" id="MF_01974"/>
    </source>
</evidence>
<dbReference type="Gene3D" id="3.90.230.10">
    <property type="entry name" value="Creatinase/methionine aminopeptidase superfamily"/>
    <property type="match status" value="1"/>
</dbReference>
<dbReference type="GO" id="GO:0070006">
    <property type="term" value="F:metalloaminopeptidase activity"/>
    <property type="evidence" value="ECO:0007669"/>
    <property type="project" value="UniProtKB-UniRule"/>
</dbReference>
<protein>
    <recommendedName>
        <fullName evidence="6 7">Methionine aminopeptidase</fullName>
        <shortName evidence="6">MAP</shortName>
        <shortName evidence="6">MetAP</shortName>
        <ecNumber evidence="6 7">3.4.11.18</ecNumber>
    </recommendedName>
    <alternativeName>
        <fullName evidence="6">Peptidase M</fullName>
    </alternativeName>
</protein>
<dbReference type="PRINTS" id="PR00599">
    <property type="entry name" value="MAPEPTIDASE"/>
</dbReference>
<comment type="cofactor">
    <cofactor evidence="6">
        <name>Co(2+)</name>
        <dbReference type="ChEBI" id="CHEBI:48828"/>
    </cofactor>
    <cofactor evidence="6">
        <name>Zn(2+)</name>
        <dbReference type="ChEBI" id="CHEBI:29105"/>
    </cofactor>
    <cofactor evidence="6">
        <name>Mn(2+)</name>
        <dbReference type="ChEBI" id="CHEBI:29035"/>
    </cofactor>
    <cofactor evidence="6">
        <name>Fe(2+)</name>
        <dbReference type="ChEBI" id="CHEBI:29033"/>
    </cofactor>
    <text evidence="6">Binds 2 divalent metal cations per subunit. Has a high-affinity and a low affinity metal-binding site. The true nature of the physiological cofactor is under debate. The enzyme is active with cobalt, zinc, manganese or divalent iron ions. Most likely, methionine aminopeptidases function as mononuclear Fe(2+)-metalloproteases under physiological conditions, and the catalytically relevant metal-binding site has been assigned to the histidine-containing high-affinity site.</text>
</comment>
<feature type="binding site" evidence="6">
    <location>
        <position position="94"/>
    </location>
    <ligand>
        <name>a divalent metal cation</name>
        <dbReference type="ChEBI" id="CHEBI:60240"/>
        <label>1</label>
    </ligand>
</feature>
<evidence type="ECO:0000256" key="5">
    <source>
        <dbReference type="ARBA" id="ARBA00022801"/>
    </source>
</evidence>
<evidence type="ECO:0000313" key="10">
    <source>
        <dbReference type="Proteomes" id="UP000178448"/>
    </source>
</evidence>
<accession>A0A1F5YXV9</accession>
<dbReference type="Pfam" id="PF00557">
    <property type="entry name" value="Peptidase_M24"/>
    <property type="match status" value="1"/>
</dbReference>
<dbReference type="PANTHER" id="PTHR43330:SF27">
    <property type="entry name" value="METHIONINE AMINOPEPTIDASE"/>
    <property type="match status" value="1"/>
</dbReference>
<dbReference type="InterPro" id="IPR002467">
    <property type="entry name" value="Pept_M24A_MAP1"/>
</dbReference>
<keyword evidence="4 6" id="KW-0479">Metal-binding</keyword>
<dbReference type="Proteomes" id="UP000178448">
    <property type="component" value="Unassembled WGS sequence"/>
</dbReference>
<dbReference type="HAMAP" id="MF_01974">
    <property type="entry name" value="MetAP_1"/>
    <property type="match status" value="1"/>
</dbReference>
<comment type="subunit">
    <text evidence="6">Monomer.</text>
</comment>
<evidence type="ECO:0000256" key="2">
    <source>
        <dbReference type="ARBA" id="ARBA00022438"/>
    </source>
</evidence>
<dbReference type="EC" id="3.4.11.18" evidence="6 7"/>
<feature type="binding site" evidence="6">
    <location>
        <position position="241"/>
    </location>
    <ligand>
        <name>a divalent metal cation</name>
        <dbReference type="ChEBI" id="CHEBI:60240"/>
        <label>2</label>
        <note>catalytic</note>
    </ligand>
</feature>
<comment type="similarity">
    <text evidence="6">Belongs to the peptidase M24A family. Methionine aminopeptidase type 1 subfamily.</text>
</comment>
<dbReference type="EMBL" id="MFJD01000001">
    <property type="protein sequence ID" value="OGG05011.1"/>
    <property type="molecule type" value="Genomic_DNA"/>
</dbReference>
<dbReference type="GO" id="GO:0006508">
    <property type="term" value="P:proteolysis"/>
    <property type="evidence" value="ECO:0007669"/>
    <property type="project" value="UniProtKB-KW"/>
</dbReference>